<evidence type="ECO:0000256" key="3">
    <source>
        <dbReference type="ARBA" id="ARBA00040296"/>
    </source>
</evidence>
<dbReference type="STRING" id="282301.A0A267GDD6"/>
<dbReference type="Pfam" id="PF05368">
    <property type="entry name" value="NmrA"/>
    <property type="match status" value="1"/>
</dbReference>
<gene>
    <name evidence="5" type="ORF">BOX15_Mlig027622g3</name>
</gene>
<protein>
    <recommendedName>
        <fullName evidence="3">NmrA-like family domain-containing protein 1</fullName>
    </recommendedName>
</protein>
<proteinExistence type="inferred from homology"/>
<dbReference type="InterPro" id="IPR051164">
    <property type="entry name" value="NmrA-like_oxidored"/>
</dbReference>
<evidence type="ECO:0000259" key="4">
    <source>
        <dbReference type="Pfam" id="PF05368"/>
    </source>
</evidence>
<accession>A0A267GDD6</accession>
<dbReference type="InterPro" id="IPR036291">
    <property type="entry name" value="NAD(P)-bd_dom_sf"/>
</dbReference>
<keyword evidence="2" id="KW-0521">NADP</keyword>
<dbReference type="InterPro" id="IPR008030">
    <property type="entry name" value="NmrA-like"/>
</dbReference>
<dbReference type="SUPFAM" id="SSF51735">
    <property type="entry name" value="NAD(P)-binding Rossmann-fold domains"/>
    <property type="match status" value="1"/>
</dbReference>
<organism evidence="5 6">
    <name type="scientific">Macrostomum lignano</name>
    <dbReference type="NCBI Taxonomy" id="282301"/>
    <lineage>
        <taxon>Eukaryota</taxon>
        <taxon>Metazoa</taxon>
        <taxon>Spiralia</taxon>
        <taxon>Lophotrochozoa</taxon>
        <taxon>Platyhelminthes</taxon>
        <taxon>Rhabditophora</taxon>
        <taxon>Macrostomorpha</taxon>
        <taxon>Macrostomida</taxon>
        <taxon>Macrostomidae</taxon>
        <taxon>Macrostomum</taxon>
    </lineage>
</organism>
<name>A0A267GDD6_9PLAT</name>
<evidence type="ECO:0000313" key="6">
    <source>
        <dbReference type="Proteomes" id="UP000215902"/>
    </source>
</evidence>
<dbReference type="PANTHER" id="PTHR42748:SF7">
    <property type="entry name" value="NMRA LIKE REDOX SENSOR 1-RELATED"/>
    <property type="match status" value="1"/>
</dbReference>
<evidence type="ECO:0000256" key="1">
    <source>
        <dbReference type="ARBA" id="ARBA00006328"/>
    </source>
</evidence>
<evidence type="ECO:0000313" key="5">
    <source>
        <dbReference type="EMBL" id="PAA84045.1"/>
    </source>
</evidence>
<sequence length="295" mass="31857">MSSTAEQKQRQRIVLAGSGLLTDALLAKLAALPDDFQQPATRLPDADSLQDPTAVSAALAGADALFVELPAEPADPDCLTRSQTAAVNLIAGARDGGVSHVICCTAASPLRILGVSARRMDAWAQAEPLWRDSGLPVTYLVLPVLYQALLQDCLRPRRIGGHACLAIPCGGEPIDMMDADDIAEIVLNCLQLGNGCYGRCLPLSAGKITVQQLVEILSRELGVHVIDQKITCEQLRSRGDAASIDLGNAFEFVLRVDQQLKRSVAERYLEPRRPVDFADWCARNREQLLAALERP</sequence>
<comment type="similarity">
    <text evidence="1">Belongs to the NmrA-type oxidoreductase family.</text>
</comment>
<comment type="caution">
    <text evidence="5">The sequence shown here is derived from an EMBL/GenBank/DDBJ whole genome shotgun (WGS) entry which is preliminary data.</text>
</comment>
<dbReference type="AlphaFoldDB" id="A0A267GDD6"/>
<feature type="domain" description="NmrA-like" evidence="4">
    <location>
        <begin position="48"/>
        <end position="254"/>
    </location>
</feature>
<dbReference type="Gene3D" id="3.40.50.720">
    <property type="entry name" value="NAD(P)-binding Rossmann-like Domain"/>
    <property type="match status" value="1"/>
</dbReference>
<dbReference type="EMBL" id="NIVC01000390">
    <property type="protein sequence ID" value="PAA84045.1"/>
    <property type="molecule type" value="Genomic_DNA"/>
</dbReference>
<keyword evidence="6" id="KW-1185">Reference proteome</keyword>
<dbReference type="PANTHER" id="PTHR42748">
    <property type="entry name" value="NITROGEN METABOLITE REPRESSION PROTEIN NMRA FAMILY MEMBER"/>
    <property type="match status" value="1"/>
</dbReference>
<dbReference type="Proteomes" id="UP000215902">
    <property type="component" value="Unassembled WGS sequence"/>
</dbReference>
<reference evidence="5 6" key="1">
    <citation type="submission" date="2017-06" db="EMBL/GenBank/DDBJ databases">
        <title>A platform for efficient transgenesis in Macrostomum lignano, a flatworm model organism for stem cell research.</title>
        <authorList>
            <person name="Berezikov E."/>
        </authorList>
    </citation>
    <scope>NUCLEOTIDE SEQUENCE [LARGE SCALE GENOMIC DNA]</scope>
    <source>
        <strain evidence="5">DV1</strain>
        <tissue evidence="5">Whole organism</tissue>
    </source>
</reference>
<evidence type="ECO:0000256" key="2">
    <source>
        <dbReference type="ARBA" id="ARBA00022857"/>
    </source>
</evidence>